<reference evidence="5" key="1">
    <citation type="submission" date="2015-10" db="EMBL/GenBank/DDBJ databases">
        <title>Niche specialization of a soil ammonia-oxidizing archaeon, Candidatus Nitrosocosmicus oleophilus.</title>
        <authorList>
            <person name="Jung M.-Y."/>
            <person name="Rhee S.-K."/>
        </authorList>
    </citation>
    <scope>NUCLEOTIDE SEQUENCE [LARGE SCALE GENOMIC DNA]</scope>
    <source>
        <strain evidence="5">MY3</strain>
    </source>
</reference>
<dbReference type="KEGG" id="taa:NMY3_03516"/>
<dbReference type="GO" id="GO:0009982">
    <property type="term" value="F:pseudouridine synthase activity"/>
    <property type="evidence" value="ECO:0007669"/>
    <property type="project" value="InterPro"/>
</dbReference>
<dbReference type="PANTHER" id="PTHR13326">
    <property type="entry name" value="TRNA PSEUDOURIDINE SYNTHASE D"/>
    <property type="match status" value="1"/>
</dbReference>
<feature type="domain" description="TRUD" evidence="3">
    <location>
        <begin position="169"/>
        <end position="388"/>
    </location>
</feature>
<dbReference type="PIRSF" id="PIRSF037016">
    <property type="entry name" value="Pseudouridin_synth_euk_prd"/>
    <property type="match status" value="1"/>
</dbReference>
<dbReference type="Gene3D" id="3.30.2350.20">
    <property type="entry name" value="TruD, catalytic domain"/>
    <property type="match status" value="1"/>
</dbReference>
<keyword evidence="2" id="KW-0413">Isomerase</keyword>
<dbReference type="InterPro" id="IPR011760">
    <property type="entry name" value="PsdUridine_synth_TruD_insert"/>
</dbReference>
<organism evidence="4 5">
    <name type="scientific">Candidatus Nitrosocosmicus oleophilus</name>
    <dbReference type="NCBI Taxonomy" id="1353260"/>
    <lineage>
        <taxon>Archaea</taxon>
        <taxon>Nitrososphaerota</taxon>
        <taxon>Nitrososphaeria</taxon>
        <taxon>Nitrososphaerales</taxon>
        <taxon>Nitrososphaeraceae</taxon>
        <taxon>Candidatus Nitrosocosmicus</taxon>
    </lineage>
</organism>
<dbReference type="GO" id="GO:0003723">
    <property type="term" value="F:RNA binding"/>
    <property type="evidence" value="ECO:0007669"/>
    <property type="project" value="InterPro"/>
</dbReference>
<comment type="similarity">
    <text evidence="1">Belongs to the pseudouridine synthase TruD family.</text>
</comment>
<evidence type="ECO:0000256" key="1">
    <source>
        <dbReference type="ARBA" id="ARBA00007953"/>
    </source>
</evidence>
<name>A0A654M1S6_9ARCH</name>
<dbReference type="EMBL" id="CP012850">
    <property type="protein sequence ID" value="ALI37698.1"/>
    <property type="molecule type" value="Genomic_DNA"/>
</dbReference>
<dbReference type="PROSITE" id="PS50984">
    <property type="entry name" value="TRUD"/>
    <property type="match status" value="1"/>
</dbReference>
<dbReference type="Pfam" id="PF01142">
    <property type="entry name" value="TruD"/>
    <property type="match status" value="1"/>
</dbReference>
<keyword evidence="5" id="KW-1185">Reference proteome</keyword>
<protein>
    <submittedName>
        <fullName evidence="4">tRNA pseudouridine synthase D</fullName>
    </submittedName>
</protein>
<gene>
    <name evidence="4" type="ORF">NMY3_03516</name>
</gene>
<dbReference type="InterPro" id="IPR001656">
    <property type="entry name" value="PsdUridine_synth_TruD"/>
</dbReference>
<dbReference type="GO" id="GO:0001522">
    <property type="term" value="P:pseudouridine synthesis"/>
    <property type="evidence" value="ECO:0007669"/>
    <property type="project" value="InterPro"/>
</dbReference>
<dbReference type="SUPFAM" id="SSF55120">
    <property type="entry name" value="Pseudouridine synthase"/>
    <property type="match status" value="1"/>
</dbReference>
<dbReference type="AlphaFoldDB" id="A0A654M1S6"/>
<evidence type="ECO:0000313" key="4">
    <source>
        <dbReference type="EMBL" id="ALI37698.1"/>
    </source>
</evidence>
<evidence type="ECO:0000256" key="2">
    <source>
        <dbReference type="ARBA" id="ARBA00023235"/>
    </source>
</evidence>
<dbReference type="Proteomes" id="UP000058925">
    <property type="component" value="Chromosome"/>
</dbReference>
<sequence>MNDRLMKISSPDIDKLAGIEYYTTEFEGIGGTIKKNTEDFHVQEIINDIFLSQISPEQTASNIFPVYEIRKKGIDSSHAILTLRKKTGLDLKIVGIKDAKATTIQYASSSTRKVIKNIDLGKIKLTLVGYSRKPIEKNNLVGNTFEIRIVEPKRDKLDNISQFLYDINNLGNYYGLQRFGSERLVTHLVGKAILERKFDKATEILMTCTTKYDSKFSREIREKLRDIKSNPNLLHEIPPGMDIEKNLAQAILRGKDPISALRTIPINIRRLFVQAFQAYLFNKTLSVAIRDDFSLNIPEENDLCFDVYDDSLIFGKIRKYEKEKPTDSRIHRLPIIRLPGYSFQPGKNRFDKILKEFMKSENMTAKDFFIKEMQELSESGGFRQACFVCKNFKHKKEENSLLVGFSVPKGSYATILLRELIKPANPIESGF</sequence>
<dbReference type="Gene3D" id="1.10.1510.30">
    <property type="match status" value="1"/>
</dbReference>
<accession>A0A654M1S6</accession>
<proteinExistence type="inferred from homology"/>
<dbReference type="PANTHER" id="PTHR13326:SF21">
    <property type="entry name" value="PSEUDOURIDYLATE SYNTHASE PUS7L"/>
    <property type="match status" value="1"/>
</dbReference>
<dbReference type="Gene3D" id="3.30.70.3160">
    <property type="match status" value="1"/>
</dbReference>
<evidence type="ECO:0000313" key="5">
    <source>
        <dbReference type="Proteomes" id="UP000058925"/>
    </source>
</evidence>
<dbReference type="InterPro" id="IPR042214">
    <property type="entry name" value="TruD_catalytic"/>
</dbReference>
<evidence type="ECO:0000259" key="3">
    <source>
        <dbReference type="PROSITE" id="PS50984"/>
    </source>
</evidence>
<dbReference type="InterPro" id="IPR020103">
    <property type="entry name" value="PsdUridine_synth_cat_dom_sf"/>
</dbReference>